<name>A0ABW1ZL24_9DEIO</name>
<protein>
    <submittedName>
        <fullName evidence="2">LapA family protein</fullName>
    </submittedName>
</protein>
<evidence type="ECO:0000256" key="1">
    <source>
        <dbReference type="SAM" id="Phobius"/>
    </source>
</evidence>
<comment type="caution">
    <text evidence="2">The sequence shown here is derived from an EMBL/GenBank/DDBJ whole genome shotgun (WGS) entry which is preliminary data.</text>
</comment>
<dbReference type="Proteomes" id="UP001596317">
    <property type="component" value="Unassembled WGS sequence"/>
</dbReference>
<keyword evidence="1" id="KW-1133">Transmembrane helix</keyword>
<accession>A0ABW1ZL24</accession>
<sequence length="150" mass="16412">MRTAVLIALLVLLGLFAVLNTNALMYPHTLSLGFATYRGVPMGLVLLILATLLMLLFYFWAGLTGLRAQADSARLLRDMEALRVSLDSQEGSRFAQLQEHLDRRLQALEAGSGAGQKGEVAALSARVDALSRDVNLQLAQLDDYLKAKLR</sequence>
<gene>
    <name evidence="2" type="ORF">ACFP90_15820</name>
</gene>
<keyword evidence="1" id="KW-0472">Membrane</keyword>
<evidence type="ECO:0000313" key="3">
    <source>
        <dbReference type="Proteomes" id="UP001596317"/>
    </source>
</evidence>
<evidence type="ECO:0000313" key="2">
    <source>
        <dbReference type="EMBL" id="MFC6661635.1"/>
    </source>
</evidence>
<feature type="transmembrane region" description="Helical" evidence="1">
    <location>
        <begin position="39"/>
        <end position="60"/>
    </location>
</feature>
<organism evidence="2 3">
    <name type="scientific">Deinococcus multiflagellatus</name>
    <dbReference type="NCBI Taxonomy" id="1656887"/>
    <lineage>
        <taxon>Bacteria</taxon>
        <taxon>Thermotogati</taxon>
        <taxon>Deinococcota</taxon>
        <taxon>Deinococci</taxon>
        <taxon>Deinococcales</taxon>
        <taxon>Deinococcaceae</taxon>
        <taxon>Deinococcus</taxon>
    </lineage>
</organism>
<reference evidence="3" key="1">
    <citation type="journal article" date="2019" name="Int. J. Syst. Evol. Microbiol.">
        <title>The Global Catalogue of Microorganisms (GCM) 10K type strain sequencing project: providing services to taxonomists for standard genome sequencing and annotation.</title>
        <authorList>
            <consortium name="The Broad Institute Genomics Platform"/>
            <consortium name="The Broad Institute Genome Sequencing Center for Infectious Disease"/>
            <person name="Wu L."/>
            <person name="Ma J."/>
        </authorList>
    </citation>
    <scope>NUCLEOTIDE SEQUENCE [LARGE SCALE GENOMIC DNA]</scope>
    <source>
        <strain evidence="3">CCUG 63830</strain>
    </source>
</reference>
<dbReference type="EMBL" id="JBHSWB010000001">
    <property type="protein sequence ID" value="MFC6661635.1"/>
    <property type="molecule type" value="Genomic_DNA"/>
</dbReference>
<keyword evidence="3" id="KW-1185">Reference proteome</keyword>
<keyword evidence="1" id="KW-0812">Transmembrane</keyword>
<dbReference type="RefSeq" id="WP_224608521.1">
    <property type="nucleotide sequence ID" value="NZ_JAIQXV010000008.1"/>
</dbReference>
<proteinExistence type="predicted"/>